<dbReference type="Gene3D" id="1.25.40.10">
    <property type="entry name" value="Tetratricopeptide repeat domain"/>
    <property type="match status" value="1"/>
</dbReference>
<accession>X6NJF1</accession>
<dbReference type="EMBL" id="ASPP01008241">
    <property type="protein sequence ID" value="ETO25859.1"/>
    <property type="molecule type" value="Genomic_DNA"/>
</dbReference>
<evidence type="ECO:0000313" key="1">
    <source>
        <dbReference type="EMBL" id="ETO25859.1"/>
    </source>
</evidence>
<evidence type="ECO:0000313" key="2">
    <source>
        <dbReference type="Proteomes" id="UP000023152"/>
    </source>
</evidence>
<protein>
    <submittedName>
        <fullName evidence="1">Uncharacterized protein</fullName>
    </submittedName>
</protein>
<keyword evidence="2" id="KW-1185">Reference proteome</keyword>
<sequence>MQQAREREWHEEKVLKQTISQLEEKAKEQAQCEVDSWIRGKDTSPKKTEESCEDIEEKTCENVYNAKNVSSTECAVTKNVETAEEKVLCVKEMVPGIRRPRVIETTFTNSGYCVPTRENVRPPDFTKIEAIVPTEAKTKPDTLAMCVPFMIDKAHKYYLCNALESALNMYTAVLKKEDHELRSHDSEVIECYVGRCQCLIGVKQWERAHEDCSHVIQVSIFMQIYLYTKYEKTYVTCMKAMALYQRAILSTNLKKDEMYIQKDLTSAINILKRVDRNNYSNWEENVMSWLCQQIPFNTDPQLNEKHLTKHGINVQEQNFTSKFKFLFNKYDLDFIYKCTRRKYLKISNFIFYLFIPKVK</sequence>
<dbReference type="AlphaFoldDB" id="X6NJF1"/>
<dbReference type="SUPFAM" id="SSF48452">
    <property type="entry name" value="TPR-like"/>
    <property type="match status" value="1"/>
</dbReference>
<name>X6NJF1_RETFI</name>
<gene>
    <name evidence="1" type="ORF">RFI_11278</name>
</gene>
<dbReference type="GO" id="GO:0003341">
    <property type="term" value="P:cilium movement"/>
    <property type="evidence" value="ECO:0007669"/>
    <property type="project" value="TreeGrafter"/>
</dbReference>
<dbReference type="InterPro" id="IPR011990">
    <property type="entry name" value="TPR-like_helical_dom_sf"/>
</dbReference>
<organism evidence="1 2">
    <name type="scientific">Reticulomyxa filosa</name>
    <dbReference type="NCBI Taxonomy" id="46433"/>
    <lineage>
        <taxon>Eukaryota</taxon>
        <taxon>Sar</taxon>
        <taxon>Rhizaria</taxon>
        <taxon>Retaria</taxon>
        <taxon>Foraminifera</taxon>
        <taxon>Monothalamids</taxon>
        <taxon>Reticulomyxidae</taxon>
        <taxon>Reticulomyxa</taxon>
    </lineage>
</organism>
<dbReference type="PANTHER" id="PTHR46492:SF1">
    <property type="entry name" value="DYNEIN AXONEMAL ASSEMBLY FACTOR 4"/>
    <property type="match status" value="1"/>
</dbReference>
<comment type="caution">
    <text evidence="1">The sequence shown here is derived from an EMBL/GenBank/DDBJ whole genome shotgun (WGS) entry which is preliminary data.</text>
</comment>
<dbReference type="GO" id="GO:0036159">
    <property type="term" value="P:inner dynein arm assembly"/>
    <property type="evidence" value="ECO:0007669"/>
    <property type="project" value="TreeGrafter"/>
</dbReference>
<dbReference type="InterPro" id="IPR052004">
    <property type="entry name" value="Dynein_assembly_factor_4"/>
</dbReference>
<proteinExistence type="predicted"/>
<dbReference type="GO" id="GO:0036158">
    <property type="term" value="P:outer dynein arm assembly"/>
    <property type="evidence" value="ECO:0007669"/>
    <property type="project" value="TreeGrafter"/>
</dbReference>
<dbReference type="PANTHER" id="PTHR46492">
    <property type="entry name" value="DYNEIN ASSEMBLY FACTOR 4, AXONEMAL"/>
    <property type="match status" value="1"/>
</dbReference>
<reference evidence="1 2" key="1">
    <citation type="journal article" date="2013" name="Curr. Biol.">
        <title>The Genome of the Foraminiferan Reticulomyxa filosa.</title>
        <authorList>
            <person name="Glockner G."/>
            <person name="Hulsmann N."/>
            <person name="Schleicher M."/>
            <person name="Noegel A.A."/>
            <person name="Eichinger L."/>
            <person name="Gallinger C."/>
            <person name="Pawlowski J."/>
            <person name="Sierra R."/>
            <person name="Euteneuer U."/>
            <person name="Pillet L."/>
            <person name="Moustafa A."/>
            <person name="Platzer M."/>
            <person name="Groth M."/>
            <person name="Szafranski K."/>
            <person name="Schliwa M."/>
        </authorList>
    </citation>
    <scope>NUCLEOTIDE SEQUENCE [LARGE SCALE GENOMIC DNA]</scope>
</reference>
<dbReference type="Proteomes" id="UP000023152">
    <property type="component" value="Unassembled WGS sequence"/>
</dbReference>